<feature type="signal peptide" evidence="1">
    <location>
        <begin position="1"/>
        <end position="30"/>
    </location>
</feature>
<feature type="domain" description="SGNH hydrolase-type esterase" evidence="2">
    <location>
        <begin position="41"/>
        <end position="280"/>
    </location>
</feature>
<dbReference type="Proteomes" id="UP001500325">
    <property type="component" value="Unassembled WGS sequence"/>
</dbReference>
<evidence type="ECO:0000256" key="1">
    <source>
        <dbReference type="SAM" id="SignalP"/>
    </source>
</evidence>
<feature type="chain" id="PRO_5045907351" evidence="1">
    <location>
        <begin position="31"/>
        <end position="297"/>
    </location>
</feature>
<keyword evidence="1" id="KW-0732">Signal</keyword>
<dbReference type="RefSeq" id="WP_345378731.1">
    <property type="nucleotide sequence ID" value="NZ_BAABIC010000003.1"/>
</dbReference>
<dbReference type="Pfam" id="PF13472">
    <property type="entry name" value="Lipase_GDSL_2"/>
    <property type="match status" value="1"/>
</dbReference>
<organism evidence="3 4">
    <name type="scientific">Pseudonocardia yuanmonensis</name>
    <dbReference type="NCBI Taxonomy" id="1095914"/>
    <lineage>
        <taxon>Bacteria</taxon>
        <taxon>Bacillati</taxon>
        <taxon>Actinomycetota</taxon>
        <taxon>Actinomycetes</taxon>
        <taxon>Pseudonocardiales</taxon>
        <taxon>Pseudonocardiaceae</taxon>
        <taxon>Pseudonocardia</taxon>
    </lineage>
</organism>
<dbReference type="InterPro" id="IPR036514">
    <property type="entry name" value="SGNH_hydro_sf"/>
</dbReference>
<comment type="caution">
    <text evidence="3">The sequence shown here is derived from an EMBL/GenBank/DDBJ whole genome shotgun (WGS) entry which is preliminary data.</text>
</comment>
<name>A0ABP8W2C9_9PSEU</name>
<dbReference type="PANTHER" id="PTHR37981">
    <property type="entry name" value="LIPASE 2"/>
    <property type="match status" value="1"/>
</dbReference>
<accession>A0ABP8W2C9</accession>
<keyword evidence="3" id="KW-0378">Hydrolase</keyword>
<protein>
    <submittedName>
        <fullName evidence="3">SGNH/GDSL hydrolase family protein</fullName>
    </submittedName>
</protein>
<keyword evidence="4" id="KW-1185">Reference proteome</keyword>
<dbReference type="Gene3D" id="3.40.50.1110">
    <property type="entry name" value="SGNH hydrolase"/>
    <property type="match status" value="1"/>
</dbReference>
<dbReference type="EMBL" id="BAABIC010000003">
    <property type="protein sequence ID" value="GAA4679423.1"/>
    <property type="molecule type" value="Genomic_DNA"/>
</dbReference>
<dbReference type="PANTHER" id="PTHR37981:SF1">
    <property type="entry name" value="SGNH HYDROLASE-TYPE ESTERASE DOMAIN-CONTAINING PROTEIN"/>
    <property type="match status" value="1"/>
</dbReference>
<dbReference type="GO" id="GO:0016787">
    <property type="term" value="F:hydrolase activity"/>
    <property type="evidence" value="ECO:0007669"/>
    <property type="project" value="UniProtKB-KW"/>
</dbReference>
<dbReference type="CDD" id="cd01823">
    <property type="entry name" value="SEST_like"/>
    <property type="match status" value="1"/>
</dbReference>
<dbReference type="SUPFAM" id="SSF52266">
    <property type="entry name" value="SGNH hydrolase"/>
    <property type="match status" value="1"/>
</dbReference>
<evidence type="ECO:0000259" key="2">
    <source>
        <dbReference type="Pfam" id="PF13472"/>
    </source>
</evidence>
<dbReference type="InterPro" id="IPR037460">
    <property type="entry name" value="SEST-like"/>
</dbReference>
<evidence type="ECO:0000313" key="4">
    <source>
        <dbReference type="Proteomes" id="UP001500325"/>
    </source>
</evidence>
<reference evidence="4" key="1">
    <citation type="journal article" date="2019" name="Int. J. Syst. Evol. Microbiol.">
        <title>The Global Catalogue of Microorganisms (GCM) 10K type strain sequencing project: providing services to taxonomists for standard genome sequencing and annotation.</title>
        <authorList>
            <consortium name="The Broad Institute Genomics Platform"/>
            <consortium name="The Broad Institute Genome Sequencing Center for Infectious Disease"/>
            <person name="Wu L."/>
            <person name="Ma J."/>
        </authorList>
    </citation>
    <scope>NUCLEOTIDE SEQUENCE [LARGE SCALE GENOMIC DNA]</scope>
    <source>
        <strain evidence="4">JCM 18055</strain>
    </source>
</reference>
<evidence type="ECO:0000313" key="3">
    <source>
        <dbReference type="EMBL" id="GAA4679423.1"/>
    </source>
</evidence>
<proteinExistence type="predicted"/>
<dbReference type="InterPro" id="IPR013830">
    <property type="entry name" value="SGNH_hydro"/>
</dbReference>
<gene>
    <name evidence="3" type="ORF">GCM10023215_10640</name>
</gene>
<sequence length="297" mass="29931">MRRVPTVCRSLFAVVAAVVALVGTAGTALADDTEQAGRYVALGDSYSAGPLVPPQSGRPAGCLRSGSNFPSVVAAGVGATDFVDVSCSGATTADFTAPQKVTLGENPAQFDALTGAEDLVTFTIGGNDIGFGEIIQECALRSPQQPLGAACRGFYGDQLNRRIAGTAPKIAAALGEIGTRSPGARVAVVGYPALLPDEGPGCFPVVPFSPGDVAWLRGIEKDLNAMLATQAGAAGATYVDTYTPTIGHDMCQLPGVKWIEGLLPTSPAAPVHPNAQGMEAMGAAVLAALGAPVPAVA</sequence>